<gene>
    <name evidence="1" type="ORF">GCM10023189_29720</name>
</gene>
<dbReference type="EMBL" id="BAABHD010000029">
    <property type="protein sequence ID" value="GAA4458048.1"/>
    <property type="molecule type" value="Genomic_DNA"/>
</dbReference>
<reference evidence="2" key="1">
    <citation type="journal article" date="2019" name="Int. J. Syst. Evol. Microbiol.">
        <title>The Global Catalogue of Microorganisms (GCM) 10K type strain sequencing project: providing services to taxonomists for standard genome sequencing and annotation.</title>
        <authorList>
            <consortium name="The Broad Institute Genomics Platform"/>
            <consortium name="The Broad Institute Genome Sequencing Center for Infectious Disease"/>
            <person name="Wu L."/>
            <person name="Ma J."/>
        </authorList>
    </citation>
    <scope>NUCLEOTIDE SEQUENCE [LARGE SCALE GENOMIC DNA]</scope>
    <source>
        <strain evidence="2">JCM 17927</strain>
    </source>
</reference>
<evidence type="ECO:0000313" key="1">
    <source>
        <dbReference type="EMBL" id="GAA4458048.1"/>
    </source>
</evidence>
<keyword evidence="2" id="KW-1185">Reference proteome</keyword>
<evidence type="ECO:0000313" key="2">
    <source>
        <dbReference type="Proteomes" id="UP001501175"/>
    </source>
</evidence>
<sequence length="110" mass="12710">MLQTLHDDLRQQLLSIDGMTSRPYSGTGQTPKGGIEEFLLRDKYFAGLRLTEKHLMLYLMPIYTLPDLNERFAERLKPVRSGKSCLKISRPERLDREALETILTMGAARW</sequence>
<accession>A0ABP8MZT8</accession>
<dbReference type="RefSeq" id="WP_345244648.1">
    <property type="nucleotide sequence ID" value="NZ_BAABHD010000029.1"/>
</dbReference>
<evidence type="ECO:0008006" key="3">
    <source>
        <dbReference type="Google" id="ProtNLM"/>
    </source>
</evidence>
<comment type="caution">
    <text evidence="1">The sequence shown here is derived from an EMBL/GenBank/DDBJ whole genome shotgun (WGS) entry which is preliminary data.</text>
</comment>
<name>A0ABP8MZT8_9BACT</name>
<protein>
    <recommendedName>
        <fullName evidence="3">YdhG-like domain-containing protein</fullName>
    </recommendedName>
</protein>
<organism evidence="1 2">
    <name type="scientific">Nibrella saemangeumensis</name>
    <dbReference type="NCBI Taxonomy" id="1084526"/>
    <lineage>
        <taxon>Bacteria</taxon>
        <taxon>Pseudomonadati</taxon>
        <taxon>Bacteroidota</taxon>
        <taxon>Cytophagia</taxon>
        <taxon>Cytophagales</taxon>
        <taxon>Spirosomataceae</taxon>
        <taxon>Nibrella</taxon>
    </lineage>
</organism>
<dbReference type="Proteomes" id="UP001501175">
    <property type="component" value="Unassembled WGS sequence"/>
</dbReference>
<proteinExistence type="predicted"/>